<dbReference type="RefSeq" id="WP_046922600.1">
    <property type="nucleotide sequence ID" value="NZ_AYYL01000064.1"/>
</dbReference>
<evidence type="ECO:0000313" key="1">
    <source>
        <dbReference type="EMBL" id="SFG36914.1"/>
    </source>
</evidence>
<dbReference type="Proteomes" id="UP000182635">
    <property type="component" value="Unassembled WGS sequence"/>
</dbReference>
<sequence>MTIYIITSSEGRVYKEIKHELEKAGYHTKTLLAEVPQPVLVGFVSGRLTTFTLKKLLEASVKGGCL</sequence>
<dbReference type="AlphaFoldDB" id="A0A1I2R888"/>
<reference evidence="2" key="1">
    <citation type="submission" date="2016-10" db="EMBL/GenBank/DDBJ databases">
        <authorList>
            <person name="Varghese N."/>
            <person name="Submissions S."/>
        </authorList>
    </citation>
    <scope>NUCLEOTIDE SEQUENCE [LARGE SCALE GENOMIC DNA]</scope>
    <source>
        <strain evidence="2">DSM 20403</strain>
    </source>
</reference>
<dbReference type="EMBL" id="FOPI01000015">
    <property type="protein sequence ID" value="SFG36914.1"/>
    <property type="molecule type" value="Genomic_DNA"/>
</dbReference>
<name>A0A1I2R888_9LACO</name>
<proteinExistence type="predicted"/>
<evidence type="ECO:0000313" key="2">
    <source>
        <dbReference type="Proteomes" id="UP000182635"/>
    </source>
</evidence>
<gene>
    <name evidence="1" type="ORF">SAMN02910432_01083</name>
</gene>
<accession>A0A1I2R888</accession>
<organism evidence="1 2">
    <name type="scientific">Ligilactobacillus ruminis DSM 20403 = NBRC 102161</name>
    <dbReference type="NCBI Taxonomy" id="1423798"/>
    <lineage>
        <taxon>Bacteria</taxon>
        <taxon>Bacillati</taxon>
        <taxon>Bacillota</taxon>
        <taxon>Bacilli</taxon>
        <taxon>Lactobacillales</taxon>
        <taxon>Lactobacillaceae</taxon>
        <taxon>Ligilactobacillus</taxon>
    </lineage>
</organism>
<protein>
    <submittedName>
        <fullName evidence="1">Uncharacterized protein</fullName>
    </submittedName>
</protein>